<reference evidence="1 3" key="1">
    <citation type="journal article" date="2008" name="Science">
        <title>The Physcomitrella genome reveals evolutionary insights into the conquest of land by plants.</title>
        <authorList>
            <person name="Rensing S."/>
            <person name="Lang D."/>
            <person name="Zimmer A."/>
            <person name="Terry A."/>
            <person name="Salamov A."/>
            <person name="Shapiro H."/>
            <person name="Nishiyama T."/>
            <person name="Perroud P.-F."/>
            <person name="Lindquist E."/>
            <person name="Kamisugi Y."/>
            <person name="Tanahashi T."/>
            <person name="Sakakibara K."/>
            <person name="Fujita T."/>
            <person name="Oishi K."/>
            <person name="Shin-I T."/>
            <person name="Kuroki Y."/>
            <person name="Toyoda A."/>
            <person name="Suzuki Y."/>
            <person name="Hashimoto A."/>
            <person name="Yamaguchi K."/>
            <person name="Sugano A."/>
            <person name="Kohara Y."/>
            <person name="Fujiyama A."/>
            <person name="Anterola A."/>
            <person name="Aoki S."/>
            <person name="Ashton N."/>
            <person name="Barbazuk W.B."/>
            <person name="Barker E."/>
            <person name="Bennetzen J."/>
            <person name="Bezanilla M."/>
            <person name="Blankenship R."/>
            <person name="Cho S.H."/>
            <person name="Dutcher S."/>
            <person name="Estelle M."/>
            <person name="Fawcett J.A."/>
            <person name="Gundlach H."/>
            <person name="Hanada K."/>
            <person name="Heyl A."/>
            <person name="Hicks K.A."/>
            <person name="Hugh J."/>
            <person name="Lohr M."/>
            <person name="Mayer K."/>
            <person name="Melkozernov A."/>
            <person name="Murata T."/>
            <person name="Nelson D."/>
            <person name="Pils B."/>
            <person name="Prigge M."/>
            <person name="Reiss B."/>
            <person name="Renner T."/>
            <person name="Rombauts S."/>
            <person name="Rushton P."/>
            <person name="Sanderfoot A."/>
            <person name="Schween G."/>
            <person name="Shiu S.-H."/>
            <person name="Stueber K."/>
            <person name="Theodoulou F.L."/>
            <person name="Tu H."/>
            <person name="Van de Peer Y."/>
            <person name="Verrier P.J."/>
            <person name="Waters E."/>
            <person name="Wood A."/>
            <person name="Yang L."/>
            <person name="Cove D."/>
            <person name="Cuming A."/>
            <person name="Hasebe M."/>
            <person name="Lucas S."/>
            <person name="Mishler D.B."/>
            <person name="Reski R."/>
            <person name="Grigoriev I."/>
            <person name="Quatrano R.S."/>
            <person name="Boore J.L."/>
        </authorList>
    </citation>
    <scope>NUCLEOTIDE SEQUENCE [LARGE SCALE GENOMIC DNA]</scope>
    <source>
        <strain evidence="2 3">cv. Gransden 2004</strain>
    </source>
</reference>
<dbReference type="EMBL" id="ABEU02000024">
    <property type="protein sequence ID" value="PNR28079.1"/>
    <property type="molecule type" value="Genomic_DNA"/>
</dbReference>
<gene>
    <name evidence="1" type="ORF">PHYPA_028671</name>
</gene>
<dbReference type="PANTHER" id="PTHR47186:SF63">
    <property type="entry name" value="C-JID DOMAIN-CONTAINING PROTEIN"/>
    <property type="match status" value="1"/>
</dbReference>
<protein>
    <submittedName>
        <fullName evidence="1 2">Uncharacterized protein</fullName>
    </submittedName>
</protein>
<dbReference type="EnsemblPlants" id="Pp3c24_5390V3.1">
    <property type="protein sequence ID" value="Pp3c24_5390V3.1"/>
    <property type="gene ID" value="Pp3c24_5390"/>
</dbReference>
<organism evidence="1">
    <name type="scientific">Physcomitrium patens</name>
    <name type="common">Spreading-leaved earth moss</name>
    <name type="synonym">Physcomitrella patens</name>
    <dbReference type="NCBI Taxonomy" id="3218"/>
    <lineage>
        <taxon>Eukaryota</taxon>
        <taxon>Viridiplantae</taxon>
        <taxon>Streptophyta</taxon>
        <taxon>Embryophyta</taxon>
        <taxon>Bryophyta</taxon>
        <taxon>Bryophytina</taxon>
        <taxon>Bryopsida</taxon>
        <taxon>Funariidae</taxon>
        <taxon>Funariales</taxon>
        <taxon>Funariaceae</taxon>
        <taxon>Physcomitrium</taxon>
    </lineage>
</organism>
<dbReference type="Gramene" id="Pp3c24_5390V3.1">
    <property type="protein sequence ID" value="Pp3c24_5390V3.1"/>
    <property type="gene ID" value="Pp3c24_5390"/>
</dbReference>
<sequence>MVDYDQIVLFLIHISKLSNFNELFLNMCGELKTLPNIISKLKRFEGLTLRMANFYQIIFLPSSISKLSNFKELIFDMYGKLETLPNTISEVKRFEGLNLRSCKSLHILLPSISNLISLQILLKVNCDQIVLLPSPIYKLSNLKELILDMCGELETLPNTISNLSKLLEFILDRNYKSLQILSPSISILTSLQIIIAVDFDQLLQLFNLKESVLDRL</sequence>
<accession>A0A2K1IFM9</accession>
<dbReference type="Proteomes" id="UP000006727">
    <property type="component" value="Chromosome 24"/>
</dbReference>
<dbReference type="AlphaFoldDB" id="A0A2K1IFM9"/>
<dbReference type="SUPFAM" id="SSF52058">
    <property type="entry name" value="L domain-like"/>
    <property type="match status" value="1"/>
</dbReference>
<reference evidence="1 3" key="2">
    <citation type="journal article" date="2018" name="Plant J.">
        <title>The Physcomitrella patens chromosome-scale assembly reveals moss genome structure and evolution.</title>
        <authorList>
            <person name="Lang D."/>
            <person name="Ullrich K.K."/>
            <person name="Murat F."/>
            <person name="Fuchs J."/>
            <person name="Jenkins J."/>
            <person name="Haas F.B."/>
            <person name="Piednoel M."/>
            <person name="Gundlach H."/>
            <person name="Van Bel M."/>
            <person name="Meyberg R."/>
            <person name="Vives C."/>
            <person name="Morata J."/>
            <person name="Symeonidi A."/>
            <person name="Hiss M."/>
            <person name="Muchero W."/>
            <person name="Kamisugi Y."/>
            <person name="Saleh O."/>
            <person name="Blanc G."/>
            <person name="Decker E.L."/>
            <person name="van Gessel N."/>
            <person name="Grimwood J."/>
            <person name="Hayes R.D."/>
            <person name="Graham S.W."/>
            <person name="Gunter L.E."/>
            <person name="McDaniel S.F."/>
            <person name="Hoernstein S.N.W."/>
            <person name="Larsson A."/>
            <person name="Li F.W."/>
            <person name="Perroud P.F."/>
            <person name="Phillips J."/>
            <person name="Ranjan P."/>
            <person name="Rokshar D.S."/>
            <person name="Rothfels C.J."/>
            <person name="Schneider L."/>
            <person name="Shu S."/>
            <person name="Stevenson D.W."/>
            <person name="Thummler F."/>
            <person name="Tillich M."/>
            <person name="Villarreal Aguilar J.C."/>
            <person name="Widiez T."/>
            <person name="Wong G.K."/>
            <person name="Wymore A."/>
            <person name="Zhang Y."/>
            <person name="Zimmer A.D."/>
            <person name="Quatrano R.S."/>
            <person name="Mayer K.F.X."/>
            <person name="Goodstein D."/>
            <person name="Casacuberta J.M."/>
            <person name="Vandepoele K."/>
            <person name="Reski R."/>
            <person name="Cuming A.C."/>
            <person name="Tuskan G.A."/>
            <person name="Maumus F."/>
            <person name="Salse J."/>
            <person name="Schmutz J."/>
            <person name="Rensing S.A."/>
        </authorList>
    </citation>
    <scope>NUCLEOTIDE SEQUENCE [LARGE SCALE GENOMIC DNA]</scope>
    <source>
        <strain evidence="2 3">cv. Gransden 2004</strain>
    </source>
</reference>
<reference evidence="2" key="3">
    <citation type="submission" date="2020-12" db="UniProtKB">
        <authorList>
            <consortium name="EnsemblPlants"/>
        </authorList>
    </citation>
    <scope>IDENTIFICATION</scope>
</reference>
<evidence type="ECO:0000313" key="2">
    <source>
        <dbReference type="EnsemblPlants" id="Pp3c24_5390V3.1"/>
    </source>
</evidence>
<dbReference type="InterPro" id="IPR032675">
    <property type="entry name" value="LRR_dom_sf"/>
</dbReference>
<evidence type="ECO:0000313" key="1">
    <source>
        <dbReference type="EMBL" id="PNR28079.1"/>
    </source>
</evidence>
<evidence type="ECO:0000313" key="3">
    <source>
        <dbReference type="Proteomes" id="UP000006727"/>
    </source>
</evidence>
<dbReference type="PANTHER" id="PTHR47186">
    <property type="entry name" value="LEUCINE-RICH REPEAT-CONTAINING PROTEIN 57"/>
    <property type="match status" value="1"/>
</dbReference>
<dbReference type="InParanoid" id="A0A2K1IFM9"/>
<keyword evidence="3" id="KW-1185">Reference proteome</keyword>
<name>A0A2K1IFM9_PHYPA</name>
<proteinExistence type="predicted"/>
<dbReference type="Gene3D" id="3.80.10.10">
    <property type="entry name" value="Ribonuclease Inhibitor"/>
    <property type="match status" value="1"/>
</dbReference>